<dbReference type="PANTHER" id="PTHR43179">
    <property type="entry name" value="RHAMNOSYLTRANSFERASE WBBL"/>
    <property type="match status" value="1"/>
</dbReference>
<dbReference type="Pfam" id="PF00535">
    <property type="entry name" value="Glycos_transf_2"/>
    <property type="match status" value="1"/>
</dbReference>
<dbReference type="SUPFAM" id="SSF53756">
    <property type="entry name" value="UDP-Glycosyltransferase/glycogen phosphorylase"/>
    <property type="match status" value="1"/>
</dbReference>
<name>A0A1V9G2Q8_9BACT</name>
<dbReference type="OrthoDB" id="3896938at2"/>
<dbReference type="Gene3D" id="3.40.50.2000">
    <property type="entry name" value="Glycogen Phosphorylase B"/>
    <property type="match status" value="1"/>
</dbReference>
<keyword evidence="5" id="KW-1185">Reference proteome</keyword>
<dbReference type="CDD" id="cd03801">
    <property type="entry name" value="GT4_PimA-like"/>
    <property type="match status" value="1"/>
</dbReference>
<sequence>MKFTGEFFIPPEHTEGTPGSHELQLEHKHRYLSTFPLVKDKIVLDIACGEGYGTNMLADHAVHVYAVDINPETIEHASKVYSNKKNISFSIGSVDQIPLPDQSVDVIVSFETIEHINEATQRKFLVEARRVLKPGGLMIISTPDKKNYTDRFNHHNEFHEREMYKDEFVDLLKNGFKHVNIFGQGFEVTSLILNKESYQKEESVAAYNLNDKQYQFEPKYLIALCSDNFEQTNVSIAGIIPESEKSYFQLWDRIIQLQNEVLELGEWGRRSNAELEAIKSTNEAKTEEIKALQNKVEESREILNDRITEIQNLKKELDRRSNDIQKLDAERKQLAIRLQDIYSSDGWKLLSVYYKFKGKVLRENSPLYKSLKNLKNTLKLQKAPSGSSVTIESTVNLVPDIPTDIKLPLAFPLFNQPVVSIIIPAYNNWVFTRNCLISIYKHTNDVPYEIIVGDNVSSDETVNIEKYFKNIIYLRNKENLGYIRNINNAASYAKGQFILTLNNDTTVTPKWLSALVDVMNKDKTTGLVGSKLVYPDGTLQEAGGIVWNDASAWNYGNRKDPEAAEYNYLKEADYISGASNLIRKELWQQLKGLDERYVPAYFDDSDLAFSIRNLGYKVIYQPLSVVVHYEGLTHGTSTGSGVKQYQVFNKEKFVDKWKKNLGEDQFPNAENVFVARDRSRKKKTILVIDHYAPEFDKDAGSRTTFQYLEALVELGFNVKFFGDNFYRSEPYTTVLQQLGIEVLYGPYYANNWQQWIIGNQKHIDFILLNRPHISIKYIDFLKKNTNAKIYYYGHDLHYVRELKEYEITKDEKKIKDSEEWKKTEFTLFSKSDVILTPTLKEKVIISQDFGMNKPIEVMPAFFYPEIDNPITNFAERKNILFVGGYVHTPNVDAVVWFTEKVLPVVLKQIPGLQLFVVGSNVPPTVTALASDNVIIKGYVSDAELNELYKSVKLAIMPLRYGAGLKGKTVEAMSKGLPLVSTSFGLEGMIGIDNIIKANDTEKDFAEAILALYNNNEDLQHLSTLIVEYAQQNFTKASASIFFKSLFK</sequence>
<evidence type="ECO:0000256" key="1">
    <source>
        <dbReference type="SAM" id="Coils"/>
    </source>
</evidence>
<organism evidence="4 5">
    <name type="scientific">Niastella vici</name>
    <dbReference type="NCBI Taxonomy" id="1703345"/>
    <lineage>
        <taxon>Bacteria</taxon>
        <taxon>Pseudomonadati</taxon>
        <taxon>Bacteroidota</taxon>
        <taxon>Chitinophagia</taxon>
        <taxon>Chitinophagales</taxon>
        <taxon>Chitinophagaceae</taxon>
        <taxon>Niastella</taxon>
    </lineage>
</organism>
<evidence type="ECO:0000313" key="4">
    <source>
        <dbReference type="EMBL" id="OQP64788.1"/>
    </source>
</evidence>
<dbReference type="GO" id="GO:0008757">
    <property type="term" value="F:S-adenosylmethionine-dependent methyltransferase activity"/>
    <property type="evidence" value="ECO:0007669"/>
    <property type="project" value="InterPro"/>
</dbReference>
<dbReference type="SUPFAM" id="SSF53448">
    <property type="entry name" value="Nucleotide-diphospho-sugar transferases"/>
    <property type="match status" value="1"/>
</dbReference>
<protein>
    <recommendedName>
        <fullName evidence="6">Glycosyl transferase family 2</fullName>
    </recommendedName>
</protein>
<dbReference type="Gene3D" id="3.40.50.150">
    <property type="entry name" value="Vaccinia Virus protein VP39"/>
    <property type="match status" value="1"/>
</dbReference>
<accession>A0A1V9G2Q8</accession>
<gene>
    <name evidence="4" type="ORF">A3860_18700</name>
</gene>
<evidence type="ECO:0000313" key="5">
    <source>
        <dbReference type="Proteomes" id="UP000192796"/>
    </source>
</evidence>
<evidence type="ECO:0000259" key="2">
    <source>
        <dbReference type="Pfam" id="PF00535"/>
    </source>
</evidence>
<dbReference type="PANTHER" id="PTHR43179:SF7">
    <property type="entry name" value="RHAMNOSYLTRANSFERASE WBBL"/>
    <property type="match status" value="1"/>
</dbReference>
<dbReference type="InterPro" id="IPR029044">
    <property type="entry name" value="Nucleotide-diphossugar_trans"/>
</dbReference>
<dbReference type="STRING" id="1703345.A3860_18700"/>
<dbReference type="Pfam" id="PF13692">
    <property type="entry name" value="Glyco_trans_1_4"/>
    <property type="match status" value="1"/>
</dbReference>
<dbReference type="Pfam" id="PF08241">
    <property type="entry name" value="Methyltransf_11"/>
    <property type="match status" value="1"/>
</dbReference>
<comment type="caution">
    <text evidence="4">The sequence shown here is derived from an EMBL/GenBank/DDBJ whole genome shotgun (WGS) entry which is preliminary data.</text>
</comment>
<evidence type="ECO:0000259" key="3">
    <source>
        <dbReference type="Pfam" id="PF08241"/>
    </source>
</evidence>
<dbReference type="EMBL" id="LVYD01000041">
    <property type="protein sequence ID" value="OQP64788.1"/>
    <property type="molecule type" value="Genomic_DNA"/>
</dbReference>
<dbReference type="InterPro" id="IPR013216">
    <property type="entry name" value="Methyltransf_11"/>
</dbReference>
<dbReference type="CDD" id="cd02440">
    <property type="entry name" value="AdoMet_MTases"/>
    <property type="match status" value="1"/>
</dbReference>
<dbReference type="InterPro" id="IPR001173">
    <property type="entry name" value="Glyco_trans_2-like"/>
</dbReference>
<feature type="coiled-coil region" evidence="1">
    <location>
        <begin position="275"/>
        <end position="337"/>
    </location>
</feature>
<dbReference type="RefSeq" id="WP_081146601.1">
    <property type="nucleotide sequence ID" value="NZ_LVYD01000041.1"/>
</dbReference>
<dbReference type="InterPro" id="IPR029063">
    <property type="entry name" value="SAM-dependent_MTases_sf"/>
</dbReference>
<dbReference type="AlphaFoldDB" id="A0A1V9G2Q8"/>
<dbReference type="Gene3D" id="3.90.550.10">
    <property type="entry name" value="Spore Coat Polysaccharide Biosynthesis Protein SpsA, Chain A"/>
    <property type="match status" value="1"/>
</dbReference>
<evidence type="ECO:0008006" key="6">
    <source>
        <dbReference type="Google" id="ProtNLM"/>
    </source>
</evidence>
<dbReference type="SUPFAM" id="SSF53335">
    <property type="entry name" value="S-adenosyl-L-methionine-dependent methyltransferases"/>
    <property type="match status" value="1"/>
</dbReference>
<keyword evidence="1" id="KW-0175">Coiled coil</keyword>
<dbReference type="Proteomes" id="UP000192796">
    <property type="component" value="Unassembled WGS sequence"/>
</dbReference>
<dbReference type="CDD" id="cd04186">
    <property type="entry name" value="GT_2_like_c"/>
    <property type="match status" value="1"/>
</dbReference>
<feature type="domain" description="Methyltransferase type 11" evidence="3">
    <location>
        <begin position="44"/>
        <end position="140"/>
    </location>
</feature>
<reference evidence="4 5" key="1">
    <citation type="submission" date="2016-03" db="EMBL/GenBank/DDBJ databases">
        <title>Niastella vici sp. nov., isolated from farmland soil.</title>
        <authorList>
            <person name="Chen L."/>
            <person name="Wang D."/>
            <person name="Yang S."/>
            <person name="Wang G."/>
        </authorList>
    </citation>
    <scope>NUCLEOTIDE SEQUENCE [LARGE SCALE GENOMIC DNA]</scope>
    <source>
        <strain evidence="4 5">DJ57</strain>
    </source>
</reference>
<proteinExistence type="predicted"/>
<feature type="domain" description="Glycosyltransferase 2-like" evidence="2">
    <location>
        <begin position="420"/>
        <end position="546"/>
    </location>
</feature>